<sequence length="99" mass="11546">MDIQLKYKGGRSLMKVMHERKPYVFKTDNDFTCDCPQRVVDWLAQNATGQFQVQPTKTVIKEVEVEKPKTLKCDECEFTAKSEYGLLVHKRKHRKGGKK</sequence>
<reference evidence="1" key="1">
    <citation type="journal article" date="2015" name="Nature">
        <title>Complex archaea that bridge the gap between prokaryotes and eukaryotes.</title>
        <authorList>
            <person name="Spang A."/>
            <person name="Saw J.H."/>
            <person name="Jorgensen S.L."/>
            <person name="Zaremba-Niedzwiedzka K."/>
            <person name="Martijn J."/>
            <person name="Lind A.E."/>
            <person name="van Eijk R."/>
            <person name="Schleper C."/>
            <person name="Guy L."/>
            <person name="Ettema T.J."/>
        </authorList>
    </citation>
    <scope>NUCLEOTIDE SEQUENCE</scope>
</reference>
<proteinExistence type="predicted"/>
<accession>A0A0F9NCJ8</accession>
<evidence type="ECO:0000313" key="1">
    <source>
        <dbReference type="EMBL" id="KKN09682.1"/>
    </source>
</evidence>
<protein>
    <recommendedName>
        <fullName evidence="2">C2H2-type domain-containing protein</fullName>
    </recommendedName>
</protein>
<name>A0A0F9NCJ8_9ZZZZ</name>
<organism evidence="1">
    <name type="scientific">marine sediment metagenome</name>
    <dbReference type="NCBI Taxonomy" id="412755"/>
    <lineage>
        <taxon>unclassified sequences</taxon>
        <taxon>metagenomes</taxon>
        <taxon>ecological metagenomes</taxon>
    </lineage>
</organism>
<evidence type="ECO:0008006" key="2">
    <source>
        <dbReference type="Google" id="ProtNLM"/>
    </source>
</evidence>
<comment type="caution">
    <text evidence="1">The sequence shown here is derived from an EMBL/GenBank/DDBJ whole genome shotgun (WGS) entry which is preliminary data.</text>
</comment>
<dbReference type="EMBL" id="LAZR01004318">
    <property type="protein sequence ID" value="KKN09682.1"/>
    <property type="molecule type" value="Genomic_DNA"/>
</dbReference>
<gene>
    <name evidence="1" type="ORF">LCGC14_1044130</name>
</gene>
<dbReference type="AlphaFoldDB" id="A0A0F9NCJ8"/>